<gene>
    <name evidence="1" type="ORF">NRB56_06870</name>
</gene>
<sequence>MNRDEESGESSDDRVTHTFPYGNRVIRGKCHWDMSPDVTVKLAELRQWDPFAAAGIQGQIEEAAGDGLGASSMYEDELDYRCPLRFAPDGVPDPPWLGEFKAHDHKRTEWRLYFGEAINFQDHVVGVTLRDSKLAHLSGQQNTERQRKHITQAARYLKTFFRERGYCWAPFHDGGGWSRTPGPMMVR</sequence>
<reference evidence="1 2" key="1">
    <citation type="submission" date="2019-10" db="EMBL/GenBank/DDBJ databases">
        <title>Nocardia macrotermitis sp. nov. and Nocardia aurantia sp. nov., isolated from the gut of fungus growing-termite Macrotermes natalensis.</title>
        <authorList>
            <person name="Benndorf R."/>
            <person name="Schwitalla J."/>
            <person name="Martin K."/>
            <person name="De Beer W."/>
            <person name="Kaster A.-K."/>
            <person name="Vollmers J."/>
            <person name="Poulsen M."/>
            <person name="Beemelmanns C."/>
        </authorList>
    </citation>
    <scope>NUCLEOTIDE SEQUENCE [LARGE SCALE GENOMIC DNA]</scope>
    <source>
        <strain evidence="1 2">RB56</strain>
    </source>
</reference>
<evidence type="ECO:0000313" key="2">
    <source>
        <dbReference type="Proteomes" id="UP000431401"/>
    </source>
</evidence>
<accession>A0A7K0DHT2</accession>
<dbReference type="EMBL" id="WEGI01000002">
    <property type="protein sequence ID" value="MQY25131.1"/>
    <property type="molecule type" value="Genomic_DNA"/>
</dbReference>
<name>A0A7K0DHT2_9NOCA</name>
<dbReference type="AlphaFoldDB" id="A0A7K0DHT2"/>
<dbReference type="Proteomes" id="UP000431401">
    <property type="component" value="Unassembled WGS sequence"/>
</dbReference>
<keyword evidence="2" id="KW-1185">Reference proteome</keyword>
<dbReference type="OrthoDB" id="4774274at2"/>
<dbReference type="RefSeq" id="WP_153339078.1">
    <property type="nucleotide sequence ID" value="NZ_WEGI01000002.1"/>
</dbReference>
<proteinExistence type="predicted"/>
<evidence type="ECO:0000313" key="1">
    <source>
        <dbReference type="EMBL" id="MQY25131.1"/>
    </source>
</evidence>
<protein>
    <submittedName>
        <fullName evidence="1">Uncharacterized protein</fullName>
    </submittedName>
</protein>
<comment type="caution">
    <text evidence="1">The sequence shown here is derived from an EMBL/GenBank/DDBJ whole genome shotgun (WGS) entry which is preliminary data.</text>
</comment>
<organism evidence="1 2">
    <name type="scientific">Nocardia aurantia</name>
    <dbReference type="NCBI Taxonomy" id="2585199"/>
    <lineage>
        <taxon>Bacteria</taxon>
        <taxon>Bacillati</taxon>
        <taxon>Actinomycetota</taxon>
        <taxon>Actinomycetes</taxon>
        <taxon>Mycobacteriales</taxon>
        <taxon>Nocardiaceae</taxon>
        <taxon>Nocardia</taxon>
    </lineage>
</organism>